<reference evidence="1" key="1">
    <citation type="submission" date="2010-03" db="EMBL/GenBank/DDBJ databases">
        <title>Annotation of Blastomyces dermatitidis strain ATCC 18188.</title>
        <authorList>
            <consortium name="The Broad Institute Genome Sequencing Platform"/>
            <consortium name="Broad Institute Genome Sequencing Center for Infectious Disease."/>
            <person name="Cuomo C."/>
            <person name="Klein B."/>
            <person name="Sullivan T."/>
            <person name="Heitman J."/>
            <person name="Young S."/>
            <person name="Zeng Q."/>
            <person name="Gargeya S."/>
            <person name="Alvarado L."/>
            <person name="Berlin A.M."/>
            <person name="Chapman S.B."/>
            <person name="Chen Z."/>
            <person name="Freedman E."/>
            <person name="Gellesch M."/>
            <person name="Goldberg J."/>
            <person name="Griggs A."/>
            <person name="Gujja S."/>
            <person name="Heilman E."/>
            <person name="Heiman D."/>
            <person name="Howarth C."/>
            <person name="Mehta T."/>
            <person name="Neiman D."/>
            <person name="Pearson M."/>
            <person name="Roberts A."/>
            <person name="Saif S."/>
            <person name="Shea T."/>
            <person name="Shenoy N."/>
            <person name="Sisk P."/>
            <person name="Stolte C."/>
            <person name="Sykes S."/>
            <person name="White J."/>
            <person name="Yandava C."/>
            <person name="Haas B."/>
            <person name="Nusbaum C."/>
            <person name="Birren B."/>
        </authorList>
    </citation>
    <scope>NUCLEOTIDE SEQUENCE</scope>
    <source>
        <strain evidence="1">ATCC 18188</strain>
    </source>
</reference>
<dbReference type="SUPFAM" id="SSF56112">
    <property type="entry name" value="Protein kinase-like (PK-like)"/>
    <property type="match status" value="1"/>
</dbReference>
<dbReference type="Proteomes" id="UP000007802">
    <property type="component" value="Unassembled WGS sequence"/>
</dbReference>
<dbReference type="AlphaFoldDB" id="A0A0J9HGN2"/>
<dbReference type="EMBL" id="GG749460">
    <property type="protein sequence ID" value="KMW68259.1"/>
    <property type="molecule type" value="Genomic_DNA"/>
</dbReference>
<name>A0A0J9HGN2_AJEDA</name>
<accession>A0A0J9HGN2</accession>
<sequence>MIPSLVNDLETRCGEPGGFPLHHPDLSLNNIFIDDHCNITCIIDWAFSFFAPSTILLSTPGLPHPRDECKPSLTCAFRSGFINNGVTTCSDAWKKTRMAWLFMRLVSLDGLQDYHYFTELYLLINKQPAEELFTKFQQQYAKHEVMNMHWILSADDQSPSEIKQSEKVYFVNVGAERHALALKIRLVSMLNRSFVADRQLWHWIEEVVSEQEKESLQEG</sequence>
<proteinExistence type="predicted"/>
<organism evidence="1">
    <name type="scientific">Ajellomyces dermatitidis (strain ATCC 18188 / CBS 674.68)</name>
    <name type="common">Blastomyces dermatitidis</name>
    <dbReference type="NCBI Taxonomy" id="653446"/>
    <lineage>
        <taxon>Eukaryota</taxon>
        <taxon>Fungi</taxon>
        <taxon>Dikarya</taxon>
        <taxon>Ascomycota</taxon>
        <taxon>Pezizomycotina</taxon>
        <taxon>Eurotiomycetes</taxon>
        <taxon>Eurotiomycetidae</taxon>
        <taxon>Onygenales</taxon>
        <taxon>Ajellomycetaceae</taxon>
        <taxon>Blastomyces</taxon>
    </lineage>
</organism>
<dbReference type="InterPro" id="IPR011009">
    <property type="entry name" value="Kinase-like_dom_sf"/>
</dbReference>
<evidence type="ECO:0000313" key="1">
    <source>
        <dbReference type="EMBL" id="KMW68259.1"/>
    </source>
</evidence>
<evidence type="ECO:0008006" key="2">
    <source>
        <dbReference type="Google" id="ProtNLM"/>
    </source>
</evidence>
<gene>
    <name evidence="1" type="ORF">BDDG_12698</name>
</gene>
<protein>
    <recommendedName>
        <fullName evidence="2">Aminoglycoside phosphotransferase domain-containing protein</fullName>
    </recommendedName>
</protein>